<organism evidence="1 2">
    <name type="scientific">Segatella copri</name>
    <dbReference type="NCBI Taxonomy" id="165179"/>
    <lineage>
        <taxon>Bacteria</taxon>
        <taxon>Pseudomonadati</taxon>
        <taxon>Bacteroidota</taxon>
        <taxon>Bacteroidia</taxon>
        <taxon>Bacteroidales</taxon>
        <taxon>Prevotellaceae</taxon>
        <taxon>Segatella</taxon>
    </lineage>
</organism>
<reference evidence="1 2" key="1">
    <citation type="submission" date="2019-09" db="EMBL/GenBank/DDBJ databases">
        <title>Distinct polysaccharide growth profiles of human intestinal Prevotella copri isolates.</title>
        <authorList>
            <person name="Fehlner-Peach H."/>
            <person name="Magnabosco C."/>
            <person name="Raghavan V."/>
            <person name="Scher J.U."/>
            <person name="Tett A."/>
            <person name="Cox L.M."/>
            <person name="Gottsegen C."/>
            <person name="Watters A."/>
            <person name="Wiltshire- Gordon J.D."/>
            <person name="Segata N."/>
            <person name="Bonneau R."/>
            <person name="Littman D.R."/>
        </authorList>
    </citation>
    <scope>NUCLEOTIDE SEQUENCE [LARGE SCALE GENOMIC DNA]</scope>
    <source>
        <strain evidence="2">iK21513</strain>
    </source>
</reference>
<sequence>MRTERYNEDDFNGFVEELINSSRLEGKESGIAKQMLDKGYDSLSEKQRYIFDKAIENNTVAECQRCGVDIPWCEMLEALDNGGYCGYCQHMMEKINEE</sequence>
<protein>
    <submittedName>
        <fullName evidence="1">Uncharacterized protein</fullName>
    </submittedName>
</protein>
<dbReference type="EMBL" id="VZCY01000107">
    <property type="protein sequence ID" value="MQN10880.1"/>
    <property type="molecule type" value="Genomic_DNA"/>
</dbReference>
<proteinExistence type="predicted"/>
<accession>A0A6A7VUX7</accession>
<dbReference type="Proteomes" id="UP000406735">
    <property type="component" value="Unassembled WGS sequence"/>
</dbReference>
<dbReference type="RefSeq" id="WP_153080625.1">
    <property type="nucleotide sequence ID" value="NZ_VZAU01000083.1"/>
</dbReference>
<comment type="caution">
    <text evidence="1">The sequence shown here is derived from an EMBL/GenBank/DDBJ whole genome shotgun (WGS) entry which is preliminary data.</text>
</comment>
<name>A0A6A7VUX7_9BACT</name>
<gene>
    <name evidence="1" type="ORF">F7D97_13375</name>
</gene>
<evidence type="ECO:0000313" key="1">
    <source>
        <dbReference type="EMBL" id="MQN10880.1"/>
    </source>
</evidence>
<evidence type="ECO:0000313" key="2">
    <source>
        <dbReference type="Proteomes" id="UP000406735"/>
    </source>
</evidence>
<dbReference type="AlphaFoldDB" id="A0A6A7VUX7"/>